<protein>
    <submittedName>
        <fullName evidence="2 3">Fibrinogen alpha chain</fullName>
    </submittedName>
</protein>
<dbReference type="InParanoid" id="B0WSA1"/>
<name>B0WSA1_CULQU</name>
<feature type="region of interest" description="Disordered" evidence="1">
    <location>
        <begin position="711"/>
        <end position="801"/>
    </location>
</feature>
<dbReference type="eggNOG" id="ENOG502SV82">
    <property type="taxonomic scope" value="Eukaryota"/>
</dbReference>
<sequence>MSSVDSSFATNGTPEADKKGGSKQNRTRAQEASHVVNGPPEVERQPGSKPTRKRALTAPHVVNGTPEADAKAGSKPIQTRAQDASHVADGTRKRALTAPHVVNGSPEADAKAGSKPIQTRAQDASHVADGTRKRALTAPHVVNGSPEADAKAGSKPIQTRAQDASHVADGTRKRVLTAPHVVNGSPEADAKAGSKPIQTRAQDASHVADGTPEADTKAGSKPNRTRAQDASHVAEVERQPGSKPTRKRALNAPHGSPEVPKKSGQPGRPPMPFHELEETTKNELSRLLARAESSLEKLLWAAEKEAHRNNNTATAKILNQLREKVKPPFFEDEILTVEVGLRELTDNTVKRLLELDHVGNELKALTTPGANVVDCILYVSAGLDSATGYSHYSQEKILQKDDSLLVESFLPLSLVASSGTTLWLNPNPQSDVFCRAKSLRWTKEQDTLTKRLFEAFYEEVEEIKEKPILIEVAGILLRIKVDAMYALVDGKVANAIVELMIRVAAQKRIQAHLLETCPDEQPKTSNSKAKKKKQRPPAQSHPLVKAEIRRISDQLEQEFKLNVNRAKIGGCGSSNNGNMARDLLSRPVKFAEILGISVSLVEKARLISSLALSSNRLDPAKMQQLYDEFEKEIRHEFPFMTRLPPCVHKYSHIPALIKKLRYQLGFYDEQPGERVHKRYKHGRYHLARKTSPEDNLMDIMMLSLTWSDPKISDEHERENDKTRRRRQDEEFSRAMANYYADPNETNTTDDGGNDLSNSEGEEEEEDLNSSEDEDDDYLYSSLNGDEEDVYSSEEEDDENVK</sequence>
<organism>
    <name type="scientific">Culex quinquefasciatus</name>
    <name type="common">Southern house mosquito</name>
    <name type="synonym">Culex pungens</name>
    <dbReference type="NCBI Taxonomy" id="7176"/>
    <lineage>
        <taxon>Eukaryota</taxon>
        <taxon>Metazoa</taxon>
        <taxon>Ecdysozoa</taxon>
        <taxon>Arthropoda</taxon>
        <taxon>Hexapoda</taxon>
        <taxon>Insecta</taxon>
        <taxon>Pterygota</taxon>
        <taxon>Neoptera</taxon>
        <taxon>Endopterygota</taxon>
        <taxon>Diptera</taxon>
        <taxon>Nematocera</taxon>
        <taxon>Culicoidea</taxon>
        <taxon>Culicidae</taxon>
        <taxon>Culicinae</taxon>
        <taxon>Culicini</taxon>
        <taxon>Culex</taxon>
        <taxon>Culex</taxon>
    </lineage>
</organism>
<dbReference type="EnsemblMetazoa" id="CPIJ010090-RA">
    <property type="protein sequence ID" value="CPIJ010090-PA"/>
    <property type="gene ID" value="CPIJ010090"/>
</dbReference>
<dbReference type="Proteomes" id="UP000002320">
    <property type="component" value="Unassembled WGS sequence"/>
</dbReference>
<dbReference type="EMBL" id="DS232067">
    <property type="protein sequence ID" value="EDS33731.1"/>
    <property type="molecule type" value="Genomic_DNA"/>
</dbReference>
<keyword evidence="4" id="KW-1185">Reference proteome</keyword>
<feature type="compositionally biased region" description="Acidic residues" evidence="1">
    <location>
        <begin position="759"/>
        <end position="777"/>
    </location>
</feature>
<evidence type="ECO:0000313" key="4">
    <source>
        <dbReference type="Proteomes" id="UP000002320"/>
    </source>
</evidence>
<proteinExistence type="predicted"/>
<accession>B0WSA1</accession>
<dbReference type="VEuPathDB" id="VectorBase:CPIJ010090"/>
<evidence type="ECO:0000313" key="2">
    <source>
        <dbReference type="EMBL" id="EDS33731.1"/>
    </source>
</evidence>
<feature type="compositionally biased region" description="Acidic residues" evidence="1">
    <location>
        <begin position="784"/>
        <end position="801"/>
    </location>
</feature>
<evidence type="ECO:0000313" key="3">
    <source>
        <dbReference type="EnsemblMetazoa" id="CPIJ010090-PA"/>
    </source>
</evidence>
<feature type="compositionally biased region" description="Basic and acidic residues" evidence="1">
    <location>
        <begin position="711"/>
        <end position="732"/>
    </location>
</feature>
<dbReference type="AlphaFoldDB" id="B0WSA1"/>
<evidence type="ECO:0000256" key="1">
    <source>
        <dbReference type="SAM" id="MobiDB-lite"/>
    </source>
</evidence>
<feature type="compositionally biased region" description="Polar residues" evidence="1">
    <location>
        <begin position="1"/>
        <end position="13"/>
    </location>
</feature>
<dbReference type="HOGENOM" id="CLU_351344_0_0_1"/>
<feature type="compositionally biased region" description="Basic and acidic residues" evidence="1">
    <location>
        <begin position="226"/>
        <end position="240"/>
    </location>
</feature>
<feature type="region of interest" description="Disordered" evidence="1">
    <location>
        <begin position="516"/>
        <end position="543"/>
    </location>
</feature>
<reference evidence="2" key="1">
    <citation type="submission" date="2007-03" db="EMBL/GenBank/DDBJ databases">
        <title>Annotation of Culex pipiens quinquefasciatus.</title>
        <authorList>
            <consortium name="The Broad Institute Genome Sequencing Platform"/>
            <person name="Atkinson P.W."/>
            <person name="Hemingway J."/>
            <person name="Christensen B.M."/>
            <person name="Higgs S."/>
            <person name="Kodira C."/>
            <person name="Hannick L."/>
            <person name="Megy K."/>
            <person name="O'Leary S."/>
            <person name="Pearson M."/>
            <person name="Haas B.J."/>
            <person name="Mauceli E."/>
            <person name="Wortman J.R."/>
            <person name="Lee N.H."/>
            <person name="Guigo R."/>
            <person name="Stanke M."/>
            <person name="Alvarado L."/>
            <person name="Amedeo P."/>
            <person name="Antoine C.H."/>
            <person name="Arensburger P."/>
            <person name="Bidwell S.L."/>
            <person name="Crawford M."/>
            <person name="Camaro F."/>
            <person name="Devon K."/>
            <person name="Engels R."/>
            <person name="Hammond M."/>
            <person name="Howarth C."/>
            <person name="Koehrsen M."/>
            <person name="Lawson D."/>
            <person name="Montgomery P."/>
            <person name="Nene V."/>
            <person name="Nusbaum C."/>
            <person name="Puiu D."/>
            <person name="Romero-Severson J."/>
            <person name="Severson D.W."/>
            <person name="Shumway M."/>
            <person name="Sisk P."/>
            <person name="Stolte C."/>
            <person name="Zeng Q."/>
            <person name="Eisenstadt E."/>
            <person name="Fraser-Liggett C."/>
            <person name="Strausberg R."/>
            <person name="Galagan J."/>
            <person name="Birren B."/>
            <person name="Collins F.H."/>
        </authorList>
    </citation>
    <scope>NUCLEOTIDE SEQUENCE [LARGE SCALE GENOMIC DNA]</scope>
    <source>
        <strain evidence="2">JHB</strain>
    </source>
</reference>
<feature type="region of interest" description="Disordered" evidence="1">
    <location>
        <begin position="1"/>
        <end position="274"/>
    </location>
</feature>
<reference evidence="3" key="2">
    <citation type="submission" date="2021-02" db="UniProtKB">
        <authorList>
            <consortium name="EnsemblMetazoa"/>
        </authorList>
    </citation>
    <scope>IDENTIFICATION</scope>
    <source>
        <strain evidence="3">JHB</strain>
    </source>
</reference>
<gene>
    <name evidence="3" type="primary">6042469</name>
    <name evidence="2" type="ORF">CpipJ_CPIJ010090</name>
</gene>
<dbReference type="KEGG" id="cqu:CpipJ_CPIJ010090"/>